<gene>
    <name evidence="3" type="primary">Syx1A_0</name>
    <name evidence="3" type="ORF">E2C01_020345</name>
</gene>
<evidence type="ECO:0000259" key="2">
    <source>
        <dbReference type="PROSITE" id="PS50192"/>
    </source>
</evidence>
<comment type="caution">
    <text evidence="3">The sequence shown here is derived from an EMBL/GenBank/DDBJ whole genome shotgun (WGS) entry which is preliminary data.</text>
</comment>
<dbReference type="Proteomes" id="UP000324222">
    <property type="component" value="Unassembled WGS sequence"/>
</dbReference>
<sequence length="266" mass="28681">MSPPVPPIQHSSSCTSSSSSSSSPLTEPPTTPFLCSDSCCHDLSILPHPTSFPAPVPSPCPHPWPQPQGELMNRIENHVQEAQDYVDTAKQDTKKAIRYQSKARRFCVIGKVNKENYDHHMCYSFVTCSYSHPRIHCKLVVLCGCGGGVGPPAGCVQVWLGVSGMEMGLAGLYQPWEVVVWCQAWNHGRFGVSGVSQILSCGVGIRASCRCGSGLSHVAGQLDTAYDVTALHAKTTNVIPSTEETQTVMLPLTYALINCLPSKPTL</sequence>
<evidence type="ECO:0000313" key="3">
    <source>
        <dbReference type="EMBL" id="MPC27179.1"/>
    </source>
</evidence>
<dbReference type="EMBL" id="VSRR010001703">
    <property type="protein sequence ID" value="MPC27179.1"/>
    <property type="molecule type" value="Genomic_DNA"/>
</dbReference>
<protein>
    <submittedName>
        <fullName evidence="3">Syntaxin-1A</fullName>
    </submittedName>
</protein>
<accession>A0A5B7E198</accession>
<dbReference type="OrthoDB" id="10255013at2759"/>
<evidence type="ECO:0000256" key="1">
    <source>
        <dbReference type="SAM" id="MobiDB-lite"/>
    </source>
</evidence>
<feature type="region of interest" description="Disordered" evidence="1">
    <location>
        <begin position="1"/>
        <end position="29"/>
    </location>
</feature>
<dbReference type="InterPro" id="IPR000727">
    <property type="entry name" value="T_SNARE_dom"/>
</dbReference>
<dbReference type="PROSITE" id="PS50192">
    <property type="entry name" value="T_SNARE"/>
    <property type="match status" value="1"/>
</dbReference>
<feature type="compositionally biased region" description="Low complexity" evidence="1">
    <location>
        <begin position="11"/>
        <end position="25"/>
    </location>
</feature>
<organism evidence="3 4">
    <name type="scientific">Portunus trituberculatus</name>
    <name type="common">Swimming crab</name>
    <name type="synonym">Neptunus trituberculatus</name>
    <dbReference type="NCBI Taxonomy" id="210409"/>
    <lineage>
        <taxon>Eukaryota</taxon>
        <taxon>Metazoa</taxon>
        <taxon>Ecdysozoa</taxon>
        <taxon>Arthropoda</taxon>
        <taxon>Crustacea</taxon>
        <taxon>Multicrustacea</taxon>
        <taxon>Malacostraca</taxon>
        <taxon>Eumalacostraca</taxon>
        <taxon>Eucarida</taxon>
        <taxon>Decapoda</taxon>
        <taxon>Pleocyemata</taxon>
        <taxon>Brachyura</taxon>
        <taxon>Eubrachyura</taxon>
        <taxon>Portunoidea</taxon>
        <taxon>Portunidae</taxon>
        <taxon>Portuninae</taxon>
        <taxon>Portunus</taxon>
    </lineage>
</organism>
<proteinExistence type="predicted"/>
<dbReference type="Gene3D" id="1.20.5.110">
    <property type="match status" value="1"/>
</dbReference>
<feature type="domain" description="T-SNARE coiled-coil homology" evidence="2">
    <location>
        <begin position="68"/>
        <end position="96"/>
    </location>
</feature>
<dbReference type="Pfam" id="PF05739">
    <property type="entry name" value="SNARE"/>
    <property type="match status" value="1"/>
</dbReference>
<dbReference type="AlphaFoldDB" id="A0A5B7E198"/>
<evidence type="ECO:0000313" key="4">
    <source>
        <dbReference type="Proteomes" id="UP000324222"/>
    </source>
</evidence>
<reference evidence="3 4" key="1">
    <citation type="submission" date="2019-05" db="EMBL/GenBank/DDBJ databases">
        <title>Another draft genome of Portunus trituberculatus and its Hox gene families provides insights of decapod evolution.</title>
        <authorList>
            <person name="Jeong J.-H."/>
            <person name="Song I."/>
            <person name="Kim S."/>
            <person name="Choi T."/>
            <person name="Kim D."/>
            <person name="Ryu S."/>
            <person name="Kim W."/>
        </authorList>
    </citation>
    <scope>NUCLEOTIDE SEQUENCE [LARGE SCALE GENOMIC DNA]</scope>
    <source>
        <tissue evidence="3">Muscle</tissue>
    </source>
</reference>
<name>A0A5B7E198_PORTR</name>
<keyword evidence="4" id="KW-1185">Reference proteome</keyword>
<dbReference type="SUPFAM" id="SSF58038">
    <property type="entry name" value="SNARE fusion complex"/>
    <property type="match status" value="1"/>
</dbReference>